<evidence type="ECO:0000313" key="2">
    <source>
        <dbReference type="EMBL" id="CAF4092620.1"/>
    </source>
</evidence>
<organism evidence="1 3">
    <name type="scientific">Didymodactylos carnosus</name>
    <dbReference type="NCBI Taxonomy" id="1234261"/>
    <lineage>
        <taxon>Eukaryota</taxon>
        <taxon>Metazoa</taxon>
        <taxon>Spiralia</taxon>
        <taxon>Gnathifera</taxon>
        <taxon>Rotifera</taxon>
        <taxon>Eurotatoria</taxon>
        <taxon>Bdelloidea</taxon>
        <taxon>Philodinida</taxon>
        <taxon>Philodinidae</taxon>
        <taxon>Didymodactylos</taxon>
    </lineage>
</organism>
<comment type="caution">
    <text evidence="1">The sequence shown here is derived from an EMBL/GenBank/DDBJ whole genome shotgun (WGS) entry which is preliminary data.</text>
</comment>
<accession>A0A8S2EXQ8</accession>
<dbReference type="Proteomes" id="UP000677228">
    <property type="component" value="Unassembled WGS sequence"/>
</dbReference>
<dbReference type="EMBL" id="CAJOBA010040310">
    <property type="protein sequence ID" value="CAF4092620.1"/>
    <property type="molecule type" value="Genomic_DNA"/>
</dbReference>
<proteinExistence type="predicted"/>
<gene>
    <name evidence="1" type="ORF">OVA965_LOCUS27930</name>
    <name evidence="2" type="ORF">TMI583_LOCUS28687</name>
</gene>
<dbReference type="AlphaFoldDB" id="A0A8S2EXQ8"/>
<dbReference type="EMBL" id="CAJNOK010018734">
    <property type="protein sequence ID" value="CAF1287445.1"/>
    <property type="molecule type" value="Genomic_DNA"/>
</dbReference>
<sequence>MWLGISNRVLASVFQLPGKRSVSSAIASARRWYIRGFRNCVGVMHALGLHVAMPPFLSGSSSQLSKPTNCV</sequence>
<dbReference type="Proteomes" id="UP000682733">
    <property type="component" value="Unassembled WGS sequence"/>
</dbReference>
<name>A0A8S2EXQ8_9BILA</name>
<reference evidence="1" key="1">
    <citation type="submission" date="2021-02" db="EMBL/GenBank/DDBJ databases">
        <authorList>
            <person name="Nowell W R."/>
        </authorList>
    </citation>
    <scope>NUCLEOTIDE SEQUENCE</scope>
</reference>
<protein>
    <submittedName>
        <fullName evidence="1">Uncharacterized protein</fullName>
    </submittedName>
</protein>
<evidence type="ECO:0000313" key="1">
    <source>
        <dbReference type="EMBL" id="CAF1287445.1"/>
    </source>
</evidence>
<evidence type="ECO:0000313" key="3">
    <source>
        <dbReference type="Proteomes" id="UP000677228"/>
    </source>
</evidence>